<accession>Q6A856</accession>
<proteinExistence type="predicted"/>
<gene>
    <name evidence="4" type="ordered locus">PPA1310</name>
</gene>
<dbReference type="PANTHER" id="PTHR10046">
    <property type="entry name" value="ATP DEPENDENT LON PROTEASE FAMILY MEMBER"/>
    <property type="match status" value="1"/>
</dbReference>
<dbReference type="AlphaFoldDB" id="Q6A856"/>
<reference evidence="4 5" key="1">
    <citation type="journal article" date="2004" name="Science">
        <title>The complete genome sequence of Propionibacterium acnes, a commensal of human skin.</title>
        <authorList>
            <person name="Bruggemann H."/>
            <person name="Henne A."/>
            <person name="Hoster F."/>
            <person name="Liesegang H."/>
            <person name="Wiezer A."/>
            <person name="Strittmatter A."/>
            <person name="Hujer S."/>
            <person name="Durre P."/>
            <person name="Gottschalk G."/>
        </authorList>
    </citation>
    <scope>NUCLEOTIDE SEQUENCE [LARGE SCALE GENOMIC DNA]</scope>
    <source>
        <strain evidence="5">DSM 16379 / KPA171202</strain>
    </source>
</reference>
<dbReference type="InterPro" id="IPR027065">
    <property type="entry name" value="Lon_Prtase"/>
</dbReference>
<evidence type="ECO:0000259" key="2">
    <source>
        <dbReference type="Pfam" id="PF05362"/>
    </source>
</evidence>
<dbReference type="SUPFAM" id="SSF50156">
    <property type="entry name" value="PDZ domain-like"/>
    <property type="match status" value="1"/>
</dbReference>
<dbReference type="KEGG" id="pac:PPA1310"/>
<dbReference type="Proteomes" id="UP000000603">
    <property type="component" value="Chromosome"/>
</dbReference>
<name>Q6A856_CUTAK</name>
<evidence type="ECO:0000313" key="5">
    <source>
        <dbReference type="Proteomes" id="UP000000603"/>
    </source>
</evidence>
<dbReference type="Gene3D" id="3.30.230.10">
    <property type="match status" value="1"/>
</dbReference>
<feature type="domain" description="Lon proteolytic" evidence="2">
    <location>
        <begin position="288"/>
        <end position="365"/>
    </location>
</feature>
<feature type="transmembrane region" description="Helical" evidence="1">
    <location>
        <begin position="51"/>
        <end position="76"/>
    </location>
</feature>
<dbReference type="EnsemblBacteria" id="AAT83059">
    <property type="protein sequence ID" value="AAT83059"/>
    <property type="gene ID" value="PPA1310"/>
</dbReference>
<keyword evidence="1" id="KW-0472">Membrane</keyword>
<dbReference type="GO" id="GO:0004176">
    <property type="term" value="F:ATP-dependent peptidase activity"/>
    <property type="evidence" value="ECO:0007669"/>
    <property type="project" value="InterPro"/>
</dbReference>
<dbReference type="InterPro" id="IPR001478">
    <property type="entry name" value="PDZ"/>
</dbReference>
<dbReference type="Pfam" id="PF13180">
    <property type="entry name" value="PDZ_2"/>
    <property type="match status" value="1"/>
</dbReference>
<dbReference type="InterPro" id="IPR020568">
    <property type="entry name" value="Ribosomal_Su5_D2-typ_SF"/>
</dbReference>
<protein>
    <submittedName>
        <fullName evidence="4">Predicted secreted protease with a PDZ domain</fullName>
    </submittedName>
</protein>
<organism evidence="4 5">
    <name type="scientific">Cutibacterium acnes (strain DSM 16379 / KPA171202)</name>
    <name type="common">Propionibacterium acnes</name>
    <dbReference type="NCBI Taxonomy" id="267747"/>
    <lineage>
        <taxon>Bacteria</taxon>
        <taxon>Bacillati</taxon>
        <taxon>Actinomycetota</taxon>
        <taxon>Actinomycetes</taxon>
        <taxon>Propionibacteriales</taxon>
        <taxon>Propionibacteriaceae</taxon>
        <taxon>Cutibacterium</taxon>
    </lineage>
</organism>
<dbReference type="GO" id="GO:0006508">
    <property type="term" value="P:proteolysis"/>
    <property type="evidence" value="ECO:0007669"/>
    <property type="project" value="UniProtKB-KW"/>
</dbReference>
<dbReference type="HOGENOM" id="CLU_042037_1_0_11"/>
<evidence type="ECO:0000313" key="4">
    <source>
        <dbReference type="EMBL" id="AAT83059.1"/>
    </source>
</evidence>
<dbReference type="SUPFAM" id="SSF54211">
    <property type="entry name" value="Ribosomal protein S5 domain 2-like"/>
    <property type="match status" value="1"/>
</dbReference>
<keyword evidence="1" id="KW-0812">Transmembrane</keyword>
<keyword evidence="4" id="KW-0645">Protease</keyword>
<dbReference type="InterPro" id="IPR036034">
    <property type="entry name" value="PDZ_sf"/>
</dbReference>
<dbReference type="EMBL" id="AE017283">
    <property type="protein sequence ID" value="AAT83059.1"/>
    <property type="molecule type" value="Genomic_DNA"/>
</dbReference>
<dbReference type="InterPro" id="IPR014721">
    <property type="entry name" value="Ribsml_uS5_D2-typ_fold_subgr"/>
</dbReference>
<dbReference type="Pfam" id="PF05362">
    <property type="entry name" value="Lon_C"/>
    <property type="match status" value="1"/>
</dbReference>
<evidence type="ECO:0000256" key="1">
    <source>
        <dbReference type="SAM" id="Phobius"/>
    </source>
</evidence>
<evidence type="ECO:0000259" key="3">
    <source>
        <dbReference type="Pfam" id="PF13180"/>
    </source>
</evidence>
<keyword evidence="1" id="KW-1133">Transmembrane helix</keyword>
<dbReference type="InterPro" id="IPR008269">
    <property type="entry name" value="Lon_proteolytic"/>
</dbReference>
<dbReference type="GO" id="GO:0004252">
    <property type="term" value="F:serine-type endopeptidase activity"/>
    <property type="evidence" value="ECO:0007669"/>
    <property type="project" value="InterPro"/>
</dbReference>
<keyword evidence="4" id="KW-0378">Hydrolase</keyword>
<dbReference type="eggNOG" id="COG3480">
    <property type="taxonomic scope" value="Bacteria"/>
</dbReference>
<dbReference type="GO" id="GO:0030163">
    <property type="term" value="P:protein catabolic process"/>
    <property type="evidence" value="ECO:0007669"/>
    <property type="project" value="InterPro"/>
</dbReference>
<sequence length="392" mass="40973">MEKSSFAAANMTIMSEPTTPTSQAHDSGASANVIATVETEIRQTARFPTRWTAISSALVVLLCVLALILVPIPFVARSPGQTVNLLSTNERGKPMIQVDGLTTRHGEGEMRMTTVSITRADSRLSMAEALVAHLRADHDVLQREAIYPPGRSPQQVDADESYMMDTSERDAAVAALRAAGQPVTEMPMVSAVSAAGPAHGKLAPGDLIEKVDGKPMASVLDVGKAVRKHTVGDTVVFVVLRNSSVKTIAVTTVSSVSDRRAPAVGVTIDTGYRYTPTITYNIPGDIVGPSAGLAMALSIYQMVAPNDLIGSLRIAGTGGISPDGNVVAIGGIQEKIAGAERDGAKIFLVPAGNCRDISGVETSMRLVKVSSLKDAIAAIQKIRAGGTGIPHC</sequence>
<feature type="domain" description="PDZ" evidence="3">
    <location>
        <begin position="186"/>
        <end position="251"/>
    </location>
</feature>
<dbReference type="GO" id="GO:0005524">
    <property type="term" value="F:ATP binding"/>
    <property type="evidence" value="ECO:0007669"/>
    <property type="project" value="InterPro"/>
</dbReference>
<dbReference type="MEROPS" id="S16.012"/>